<dbReference type="Proteomes" id="UP001187531">
    <property type="component" value="Unassembled WGS sequence"/>
</dbReference>
<dbReference type="PROSITE" id="PS51195">
    <property type="entry name" value="Q_MOTIF"/>
    <property type="match status" value="1"/>
</dbReference>
<feature type="region of interest" description="Disordered" evidence="8">
    <location>
        <begin position="1"/>
        <end position="21"/>
    </location>
</feature>
<sequence>MSNNFHSVIDNNRQSEGPSVASEIVSDDVPCFKKWEDMDLRKGLLQGIYNYGFETPTFVQQKAIMQCIKGKDVVFQAESGTGKTGAYAIATLQLVDPSIKACQAIILATTRELAQQICKVITSLSQFEKIECCDFIGGRSIDEDIEKIQNLKTQNLGIQVAVGTPGRLFELIKSNRYTMRSFMRRREDEKPILNTNYVRLLVIDEADEMLLTNFDVTVKEIFGVLDENIQVVMSSATMPSEMYDIANKIVRPSHECYIKKRAEELTLAGIRQCYVEVEDEEDKVSVFEDLYDTLSLGQCIIFVNKKAKVTYLANRLREDEFTVSEIHSDQCQNDRNKILEDFKSGKSRVLISTDVLSRGIDVQQVKFVINYDLPFIKENYIHRIGRVGRFGRTGVSINFVTKFCLRDKDCMAKIERCYATNIEKLTESVLAEILNTK</sequence>
<evidence type="ECO:0000313" key="13">
    <source>
        <dbReference type="Proteomes" id="UP001187531"/>
    </source>
</evidence>
<comment type="similarity">
    <text evidence="7">Belongs to the DEAD box helicase family.</text>
</comment>
<feature type="short sequence motif" description="Q motif" evidence="6">
    <location>
        <begin position="33"/>
        <end position="61"/>
    </location>
</feature>
<evidence type="ECO:0000256" key="8">
    <source>
        <dbReference type="SAM" id="MobiDB-lite"/>
    </source>
</evidence>
<evidence type="ECO:0000256" key="4">
    <source>
        <dbReference type="ARBA" id="ARBA00022806"/>
    </source>
</evidence>
<evidence type="ECO:0000256" key="5">
    <source>
        <dbReference type="ARBA" id="ARBA00022840"/>
    </source>
</evidence>
<reference evidence="12" key="1">
    <citation type="submission" date="2023-07" db="EMBL/GenBank/DDBJ databases">
        <title>Chromosome-level genome assembly of Artemia franciscana.</title>
        <authorList>
            <person name="Jo E."/>
        </authorList>
    </citation>
    <scope>NUCLEOTIDE SEQUENCE</scope>
    <source>
        <tissue evidence="12">Whole body</tissue>
    </source>
</reference>
<dbReference type="GO" id="GO:0016787">
    <property type="term" value="F:hydrolase activity"/>
    <property type="evidence" value="ECO:0007669"/>
    <property type="project" value="UniProtKB-KW"/>
</dbReference>
<dbReference type="CDD" id="cd18787">
    <property type="entry name" value="SF2_C_DEAD"/>
    <property type="match status" value="1"/>
</dbReference>
<dbReference type="EC" id="3.6.4.13" evidence="1"/>
<dbReference type="Pfam" id="PF00270">
    <property type="entry name" value="DEAD"/>
    <property type="match status" value="1"/>
</dbReference>
<organism evidence="12 13">
    <name type="scientific">Artemia franciscana</name>
    <name type="common">Brine shrimp</name>
    <name type="synonym">Artemia sanfranciscana</name>
    <dbReference type="NCBI Taxonomy" id="6661"/>
    <lineage>
        <taxon>Eukaryota</taxon>
        <taxon>Metazoa</taxon>
        <taxon>Ecdysozoa</taxon>
        <taxon>Arthropoda</taxon>
        <taxon>Crustacea</taxon>
        <taxon>Branchiopoda</taxon>
        <taxon>Anostraca</taxon>
        <taxon>Artemiidae</taxon>
        <taxon>Artemia</taxon>
    </lineage>
</organism>
<dbReference type="InterPro" id="IPR027417">
    <property type="entry name" value="P-loop_NTPase"/>
</dbReference>
<feature type="domain" description="DEAD-box RNA helicase Q" evidence="11">
    <location>
        <begin position="33"/>
        <end position="61"/>
    </location>
</feature>
<evidence type="ECO:0000256" key="7">
    <source>
        <dbReference type="RuleBase" id="RU000492"/>
    </source>
</evidence>
<evidence type="ECO:0000259" key="11">
    <source>
        <dbReference type="PROSITE" id="PS51195"/>
    </source>
</evidence>
<dbReference type="GO" id="GO:0005524">
    <property type="term" value="F:ATP binding"/>
    <property type="evidence" value="ECO:0007669"/>
    <property type="project" value="UniProtKB-KW"/>
</dbReference>
<dbReference type="SMART" id="SM00490">
    <property type="entry name" value="HELICc"/>
    <property type="match status" value="1"/>
</dbReference>
<evidence type="ECO:0000256" key="6">
    <source>
        <dbReference type="PROSITE-ProRule" id="PRU00552"/>
    </source>
</evidence>
<keyword evidence="13" id="KW-1185">Reference proteome</keyword>
<dbReference type="PROSITE" id="PS51194">
    <property type="entry name" value="HELICASE_CTER"/>
    <property type="match status" value="1"/>
</dbReference>
<name>A0AA88I2A8_ARTSF</name>
<evidence type="ECO:0000256" key="2">
    <source>
        <dbReference type="ARBA" id="ARBA00022741"/>
    </source>
</evidence>
<keyword evidence="3 7" id="KW-0378">Hydrolase</keyword>
<evidence type="ECO:0000313" key="12">
    <source>
        <dbReference type="EMBL" id="KAK2718581.1"/>
    </source>
</evidence>
<dbReference type="InterPro" id="IPR014001">
    <property type="entry name" value="Helicase_ATP-bd"/>
</dbReference>
<evidence type="ECO:0000256" key="1">
    <source>
        <dbReference type="ARBA" id="ARBA00012552"/>
    </source>
</evidence>
<dbReference type="EMBL" id="JAVRJZ010000009">
    <property type="protein sequence ID" value="KAK2718581.1"/>
    <property type="molecule type" value="Genomic_DNA"/>
</dbReference>
<evidence type="ECO:0000259" key="9">
    <source>
        <dbReference type="PROSITE" id="PS51192"/>
    </source>
</evidence>
<gene>
    <name evidence="12" type="ORF">QYM36_005797</name>
</gene>
<dbReference type="Gene3D" id="3.40.50.300">
    <property type="entry name" value="P-loop containing nucleotide triphosphate hydrolases"/>
    <property type="match status" value="2"/>
</dbReference>
<dbReference type="InterPro" id="IPR000629">
    <property type="entry name" value="RNA-helicase_DEAD-box_CS"/>
</dbReference>
<feature type="domain" description="Helicase ATP-binding" evidence="9">
    <location>
        <begin position="64"/>
        <end position="256"/>
    </location>
</feature>
<accession>A0AA88I2A8</accession>
<feature type="domain" description="Helicase C-terminal" evidence="10">
    <location>
        <begin position="269"/>
        <end position="433"/>
    </location>
</feature>
<dbReference type="PANTHER" id="PTHR47958">
    <property type="entry name" value="ATP-DEPENDENT RNA HELICASE DBP3"/>
    <property type="match status" value="1"/>
</dbReference>
<proteinExistence type="inferred from homology"/>
<dbReference type="PROSITE" id="PS51192">
    <property type="entry name" value="HELICASE_ATP_BIND_1"/>
    <property type="match status" value="1"/>
</dbReference>
<dbReference type="AlphaFoldDB" id="A0AA88I2A8"/>
<dbReference type="InterPro" id="IPR001650">
    <property type="entry name" value="Helicase_C-like"/>
</dbReference>
<dbReference type="GO" id="GO:0003676">
    <property type="term" value="F:nucleic acid binding"/>
    <property type="evidence" value="ECO:0007669"/>
    <property type="project" value="InterPro"/>
</dbReference>
<dbReference type="InterPro" id="IPR011545">
    <property type="entry name" value="DEAD/DEAH_box_helicase_dom"/>
</dbReference>
<keyword evidence="4 7" id="KW-0347">Helicase</keyword>
<dbReference type="GO" id="GO:0003724">
    <property type="term" value="F:RNA helicase activity"/>
    <property type="evidence" value="ECO:0007669"/>
    <property type="project" value="UniProtKB-EC"/>
</dbReference>
<keyword evidence="2 7" id="KW-0547">Nucleotide-binding</keyword>
<evidence type="ECO:0000256" key="3">
    <source>
        <dbReference type="ARBA" id="ARBA00022801"/>
    </source>
</evidence>
<dbReference type="SUPFAM" id="SSF52540">
    <property type="entry name" value="P-loop containing nucleoside triphosphate hydrolases"/>
    <property type="match status" value="1"/>
</dbReference>
<evidence type="ECO:0000259" key="10">
    <source>
        <dbReference type="PROSITE" id="PS51194"/>
    </source>
</evidence>
<dbReference type="Pfam" id="PF00271">
    <property type="entry name" value="Helicase_C"/>
    <property type="match status" value="1"/>
</dbReference>
<keyword evidence="5 7" id="KW-0067">ATP-binding</keyword>
<protein>
    <recommendedName>
        <fullName evidence="1">RNA helicase</fullName>
        <ecNumber evidence="1">3.6.4.13</ecNumber>
    </recommendedName>
</protein>
<dbReference type="InterPro" id="IPR014014">
    <property type="entry name" value="RNA_helicase_DEAD_Q_motif"/>
</dbReference>
<comment type="caution">
    <text evidence="12">The sequence shown here is derived from an EMBL/GenBank/DDBJ whole genome shotgun (WGS) entry which is preliminary data.</text>
</comment>
<dbReference type="SMART" id="SM00487">
    <property type="entry name" value="DEXDc"/>
    <property type="match status" value="1"/>
</dbReference>
<dbReference type="PROSITE" id="PS00039">
    <property type="entry name" value="DEAD_ATP_HELICASE"/>
    <property type="match status" value="1"/>
</dbReference>
<feature type="compositionally biased region" description="Polar residues" evidence="8">
    <location>
        <begin position="1"/>
        <end position="17"/>
    </location>
</feature>